<evidence type="ECO:0000256" key="1">
    <source>
        <dbReference type="SAM" id="MobiDB-lite"/>
    </source>
</evidence>
<keyword evidence="2" id="KW-1133">Transmembrane helix</keyword>
<dbReference type="EMBL" id="JACBZX010000001">
    <property type="protein sequence ID" value="NYG35726.1"/>
    <property type="molecule type" value="Genomic_DNA"/>
</dbReference>
<keyword evidence="2" id="KW-0472">Membrane</keyword>
<feature type="transmembrane region" description="Helical" evidence="2">
    <location>
        <begin position="144"/>
        <end position="163"/>
    </location>
</feature>
<dbReference type="AlphaFoldDB" id="A0A852WY41"/>
<feature type="transmembrane region" description="Helical" evidence="2">
    <location>
        <begin position="323"/>
        <end position="341"/>
    </location>
</feature>
<feature type="transmembrane region" description="Helical" evidence="2">
    <location>
        <begin position="88"/>
        <end position="106"/>
    </location>
</feature>
<feature type="transmembrane region" description="Helical" evidence="2">
    <location>
        <begin position="361"/>
        <end position="381"/>
    </location>
</feature>
<feature type="region of interest" description="Disordered" evidence="1">
    <location>
        <begin position="1"/>
        <end position="20"/>
    </location>
</feature>
<dbReference type="InterPro" id="IPR045931">
    <property type="entry name" value="DUF6350"/>
</dbReference>
<comment type="caution">
    <text evidence="3">The sequence shown here is derived from an EMBL/GenBank/DDBJ whole genome shotgun (WGS) entry which is preliminary data.</text>
</comment>
<feature type="transmembrane region" description="Helical" evidence="2">
    <location>
        <begin position="223"/>
        <end position="250"/>
    </location>
</feature>
<evidence type="ECO:0000256" key="2">
    <source>
        <dbReference type="SAM" id="Phobius"/>
    </source>
</evidence>
<reference evidence="3 4" key="1">
    <citation type="submission" date="2020-07" db="EMBL/GenBank/DDBJ databases">
        <title>Sequencing the genomes of 1000 actinobacteria strains.</title>
        <authorList>
            <person name="Klenk H.-P."/>
        </authorList>
    </citation>
    <scope>NUCLEOTIDE SEQUENCE [LARGE SCALE GENOMIC DNA]</scope>
    <source>
        <strain evidence="3 4">DSM 24723</strain>
    </source>
</reference>
<feature type="transmembrane region" description="Helical" evidence="2">
    <location>
        <begin position="64"/>
        <end position="82"/>
    </location>
</feature>
<feature type="transmembrane region" description="Helical" evidence="2">
    <location>
        <begin position="192"/>
        <end position="211"/>
    </location>
</feature>
<accession>A0A852WY41</accession>
<organism evidence="3 4">
    <name type="scientific">Janibacter alkaliphilus</name>
    <dbReference type="NCBI Taxonomy" id="1069963"/>
    <lineage>
        <taxon>Bacteria</taxon>
        <taxon>Bacillati</taxon>
        <taxon>Actinomycetota</taxon>
        <taxon>Actinomycetes</taxon>
        <taxon>Micrococcales</taxon>
        <taxon>Intrasporangiaceae</taxon>
        <taxon>Janibacter</taxon>
    </lineage>
</organism>
<dbReference type="Pfam" id="PF19877">
    <property type="entry name" value="DUF6350"/>
    <property type="match status" value="1"/>
</dbReference>
<name>A0A852WY41_9MICO</name>
<gene>
    <name evidence="3" type="ORF">BJY28_000195</name>
</gene>
<evidence type="ECO:0000313" key="4">
    <source>
        <dbReference type="Proteomes" id="UP000592181"/>
    </source>
</evidence>
<feature type="transmembrane region" description="Helical" evidence="2">
    <location>
        <begin position="288"/>
        <end position="311"/>
    </location>
</feature>
<feature type="transmembrane region" description="Helical" evidence="2">
    <location>
        <begin position="118"/>
        <end position="138"/>
    </location>
</feature>
<keyword evidence="2" id="KW-0812">Transmembrane</keyword>
<protein>
    <submittedName>
        <fullName evidence="3">Uncharacterized protein</fullName>
    </submittedName>
</protein>
<evidence type="ECO:0000313" key="3">
    <source>
        <dbReference type="EMBL" id="NYG35726.1"/>
    </source>
</evidence>
<keyword evidence="4" id="KW-1185">Reference proteome</keyword>
<sequence length="389" mass="38545">MTVMELIRSATTTPDDEGEQVHRPELVAALGGAATALAGLVLVLGLVLLGALAVPRATASTGEGVGAGALTWLLLGGGRVAVGSGLVALTPLLGLLALVALARFGAARTPLADDLRSAGSWVGGYALVGGLAVLLGLLSPASPAPLSLPLPLLVVPVLGLLWARGLPERAADRWEQAPLAVRRGLAPGLRGAAGGLAMGTLLLVVAVLVHLGRVGQVHGELGAGVFGGTVLVLLQLAAASNLGLWALSLAAGPGFSTSDGALTTWASAESGVLPMIPVLAAQPQPGDLPWITHLLVLLPVALGAWVARAALREVPRLAAVRTKAAAALAGVLVAAVALALLDAVGGGSLGGARLSDIGAPAGALALALAVEMGVGALLVVARDWWVLRR</sequence>
<feature type="transmembrane region" description="Helical" evidence="2">
    <location>
        <begin position="26"/>
        <end position="52"/>
    </location>
</feature>
<proteinExistence type="predicted"/>
<dbReference type="Proteomes" id="UP000592181">
    <property type="component" value="Unassembled WGS sequence"/>
</dbReference>